<evidence type="ECO:0000259" key="1">
    <source>
        <dbReference type="Pfam" id="PF20710"/>
    </source>
</evidence>
<dbReference type="OrthoDB" id="49059at2759"/>
<dbReference type="EMBL" id="CM000607">
    <property type="protein sequence ID" value="EEC49834.1"/>
    <property type="molecule type" value="Genomic_DNA"/>
</dbReference>
<dbReference type="Proteomes" id="UP000000759">
    <property type="component" value="Chromosome 4"/>
</dbReference>
<feature type="domain" description="DUF6824" evidence="1">
    <location>
        <begin position="21"/>
        <end position="103"/>
    </location>
</feature>
<dbReference type="InParanoid" id="B7FTK8"/>
<dbReference type="GeneID" id="7198002"/>
<proteinExistence type="predicted"/>
<sequence length="356" mass="40769">MLPSSMSPSSKEAVEYITTHDVVFGRGRGYEKHPGNVRFHEILESYMDQYMAAKTRAQKVAISVSIISSVSMSGRFLRYDGTPQGWVPAHGDSVCNKVSQALRHRARIKKKEAQYEKTYRATLNCDKSLADRQTNVMPDIYECSRPGIEFPSNNRAKLVEHQHGLSPIPFHDSATIDTIGLDQVTFDDIDLLNRILFNSTPCSTNFEFQASRDFPPSWYPTIKSKQHSNVWRHDNFSYSVAIDPSEIRARYMFGCDFNSFCHKPITQLSIMTEDMNSCSHLQTLQHQQAFPDLNPELKLQTKERLRSPSSSIEEHEIHCHPKLGDHPAEVELTSIEEDLDELFQESWNLFDFDSCL</sequence>
<keyword evidence="3" id="KW-1185">Reference proteome</keyword>
<accession>B7FTK8</accession>
<dbReference type="Pfam" id="PF20710">
    <property type="entry name" value="DUF6824"/>
    <property type="match status" value="1"/>
</dbReference>
<reference evidence="3" key="2">
    <citation type="submission" date="2008-08" db="EMBL/GenBank/DDBJ databases">
        <authorList>
            <consortium name="Diatom Consortium"/>
            <person name="Grigoriev I."/>
            <person name="Grimwood J."/>
            <person name="Kuo A."/>
            <person name="Otillar R.P."/>
            <person name="Salamov A."/>
            <person name="Detter J.C."/>
            <person name="Lindquist E."/>
            <person name="Shapiro H."/>
            <person name="Lucas S."/>
            <person name="Glavina del Rio T."/>
            <person name="Pitluck S."/>
            <person name="Rokhsar D."/>
            <person name="Bowler C."/>
        </authorList>
    </citation>
    <scope>GENOME REANNOTATION</scope>
    <source>
        <strain evidence="3">CCAP 1055/1</strain>
    </source>
</reference>
<name>B7FTK8_PHATC</name>
<organism evidence="2 3">
    <name type="scientific">Phaeodactylum tricornutum (strain CCAP 1055/1)</name>
    <dbReference type="NCBI Taxonomy" id="556484"/>
    <lineage>
        <taxon>Eukaryota</taxon>
        <taxon>Sar</taxon>
        <taxon>Stramenopiles</taxon>
        <taxon>Ochrophyta</taxon>
        <taxon>Bacillariophyta</taxon>
        <taxon>Bacillariophyceae</taxon>
        <taxon>Bacillariophycidae</taxon>
        <taxon>Naviculales</taxon>
        <taxon>Phaeodactylaceae</taxon>
        <taxon>Phaeodactylum</taxon>
    </lineage>
</organism>
<protein>
    <recommendedName>
        <fullName evidence="1">DUF6824 domain-containing protein</fullName>
    </recommendedName>
</protein>
<dbReference type="AlphaFoldDB" id="B7FTK8"/>
<dbReference type="KEGG" id="pti:PHATRDRAFT_44285"/>
<dbReference type="PaxDb" id="2850-Phatr44285"/>
<gene>
    <name evidence="2" type="ORF">PHATRDRAFT_44285</name>
</gene>
<dbReference type="HOGENOM" id="CLU_779569_0_0_1"/>
<dbReference type="RefSeq" id="XP_002178169.1">
    <property type="nucleotide sequence ID" value="XM_002178133.1"/>
</dbReference>
<reference evidence="2 3" key="1">
    <citation type="journal article" date="2008" name="Nature">
        <title>The Phaeodactylum genome reveals the evolutionary history of diatom genomes.</title>
        <authorList>
            <person name="Bowler C."/>
            <person name="Allen A.E."/>
            <person name="Badger J.H."/>
            <person name="Grimwood J."/>
            <person name="Jabbari K."/>
            <person name="Kuo A."/>
            <person name="Maheswari U."/>
            <person name="Martens C."/>
            <person name="Maumus F."/>
            <person name="Otillar R.P."/>
            <person name="Rayko E."/>
            <person name="Salamov A."/>
            <person name="Vandepoele K."/>
            <person name="Beszteri B."/>
            <person name="Gruber A."/>
            <person name="Heijde M."/>
            <person name="Katinka M."/>
            <person name="Mock T."/>
            <person name="Valentin K."/>
            <person name="Verret F."/>
            <person name="Berges J.A."/>
            <person name="Brownlee C."/>
            <person name="Cadoret J.P."/>
            <person name="Chiovitti A."/>
            <person name="Choi C.J."/>
            <person name="Coesel S."/>
            <person name="De Martino A."/>
            <person name="Detter J.C."/>
            <person name="Durkin C."/>
            <person name="Falciatore A."/>
            <person name="Fournet J."/>
            <person name="Haruta M."/>
            <person name="Huysman M.J."/>
            <person name="Jenkins B.D."/>
            <person name="Jiroutova K."/>
            <person name="Jorgensen R.E."/>
            <person name="Joubert Y."/>
            <person name="Kaplan A."/>
            <person name="Kroger N."/>
            <person name="Kroth P.G."/>
            <person name="La Roche J."/>
            <person name="Lindquist E."/>
            <person name="Lommer M."/>
            <person name="Martin-Jezequel V."/>
            <person name="Lopez P.J."/>
            <person name="Lucas S."/>
            <person name="Mangogna M."/>
            <person name="McGinnis K."/>
            <person name="Medlin L.K."/>
            <person name="Montsant A."/>
            <person name="Oudot-Le Secq M.P."/>
            <person name="Napoli C."/>
            <person name="Obornik M."/>
            <person name="Parker M.S."/>
            <person name="Petit J.L."/>
            <person name="Porcel B.M."/>
            <person name="Poulsen N."/>
            <person name="Robison M."/>
            <person name="Rychlewski L."/>
            <person name="Rynearson T.A."/>
            <person name="Schmutz J."/>
            <person name="Shapiro H."/>
            <person name="Siaut M."/>
            <person name="Stanley M."/>
            <person name="Sussman M.R."/>
            <person name="Taylor A.R."/>
            <person name="Vardi A."/>
            <person name="von Dassow P."/>
            <person name="Vyverman W."/>
            <person name="Willis A."/>
            <person name="Wyrwicz L.S."/>
            <person name="Rokhsar D.S."/>
            <person name="Weissenbach J."/>
            <person name="Armbrust E.V."/>
            <person name="Green B.R."/>
            <person name="Van de Peer Y."/>
            <person name="Grigoriev I.V."/>
        </authorList>
    </citation>
    <scope>NUCLEOTIDE SEQUENCE [LARGE SCALE GENOMIC DNA]</scope>
    <source>
        <strain evidence="2 3">CCAP 1055/1</strain>
    </source>
</reference>
<evidence type="ECO:0000313" key="2">
    <source>
        <dbReference type="EMBL" id="EEC49834.1"/>
    </source>
</evidence>
<evidence type="ECO:0000313" key="3">
    <source>
        <dbReference type="Proteomes" id="UP000000759"/>
    </source>
</evidence>
<dbReference type="InterPro" id="IPR049227">
    <property type="entry name" value="DUF6824"/>
</dbReference>